<dbReference type="SMART" id="SM01294">
    <property type="entry name" value="PKS_PP_betabranch"/>
    <property type="match status" value="1"/>
</dbReference>
<dbReference type="GO" id="GO:0004312">
    <property type="term" value="F:fatty acid synthase activity"/>
    <property type="evidence" value="ECO:0007669"/>
    <property type="project" value="TreeGrafter"/>
</dbReference>
<dbReference type="Pfam" id="PF18369">
    <property type="entry name" value="PKS_DE"/>
    <property type="match status" value="1"/>
</dbReference>
<dbReference type="InterPro" id="IPR057326">
    <property type="entry name" value="KR_dom"/>
</dbReference>
<reference evidence="9 10" key="1">
    <citation type="submission" date="2018-10" db="EMBL/GenBank/DDBJ databases">
        <title>Isolation of pseudouridimycin from Streptomyces albus DSM 40763.</title>
        <authorList>
            <person name="Rosenqvist P."/>
            <person name="Metsae-Ketelae M."/>
            <person name="Virta P."/>
        </authorList>
    </citation>
    <scope>NUCLEOTIDE SEQUENCE [LARGE SCALE GENOMIC DNA]</scope>
    <source>
        <strain evidence="9 10">DSM 40763</strain>
    </source>
</reference>
<evidence type="ECO:0000256" key="2">
    <source>
        <dbReference type="ARBA" id="ARBA00022553"/>
    </source>
</evidence>
<dbReference type="SUPFAM" id="SSF53901">
    <property type="entry name" value="Thiolase-like"/>
    <property type="match status" value="1"/>
</dbReference>
<accession>A0A8H1L2F5</accession>
<dbReference type="InterPro" id="IPR032821">
    <property type="entry name" value="PKS_assoc"/>
</dbReference>
<dbReference type="Pfam" id="PF00698">
    <property type="entry name" value="Acyl_transf_1"/>
    <property type="match status" value="1"/>
</dbReference>
<dbReference type="InterPro" id="IPR009081">
    <property type="entry name" value="PP-bd_ACP"/>
</dbReference>
<keyword evidence="3" id="KW-0808">Transferase</keyword>
<feature type="non-terminal residue" evidence="9">
    <location>
        <position position="1606"/>
    </location>
</feature>
<dbReference type="SMART" id="SM00823">
    <property type="entry name" value="PKS_PP"/>
    <property type="match status" value="1"/>
</dbReference>
<dbReference type="InterPro" id="IPR014043">
    <property type="entry name" value="Acyl_transferase_dom"/>
</dbReference>
<dbReference type="Pfam" id="PF00109">
    <property type="entry name" value="ketoacyl-synt"/>
    <property type="match status" value="1"/>
</dbReference>
<dbReference type="Gene3D" id="6.10.140.1830">
    <property type="match status" value="1"/>
</dbReference>
<dbReference type="GO" id="GO:0033068">
    <property type="term" value="P:macrolide biosynthetic process"/>
    <property type="evidence" value="ECO:0007669"/>
    <property type="project" value="UniProtKB-ARBA"/>
</dbReference>
<feature type="domain" description="Carrier" evidence="7">
    <location>
        <begin position="475"/>
        <end position="550"/>
    </location>
</feature>
<dbReference type="Gene3D" id="3.40.50.720">
    <property type="entry name" value="NAD(P)-binding Rossmann-like Domain"/>
    <property type="match status" value="1"/>
</dbReference>
<dbReference type="InterPro" id="IPR020841">
    <property type="entry name" value="PKS_Beta-ketoAc_synthase_dom"/>
</dbReference>
<dbReference type="SMART" id="SM00825">
    <property type="entry name" value="PKS_KS"/>
    <property type="match status" value="1"/>
</dbReference>
<dbReference type="PANTHER" id="PTHR43775">
    <property type="entry name" value="FATTY ACID SYNTHASE"/>
    <property type="match status" value="1"/>
</dbReference>
<dbReference type="Gene3D" id="3.40.366.10">
    <property type="entry name" value="Malonyl-Coenzyme A Acyl Carrier Protein, domain 2"/>
    <property type="match status" value="1"/>
</dbReference>
<keyword evidence="1" id="KW-0596">Phosphopantetheine</keyword>
<organism evidence="9 10">
    <name type="scientific">Streptomyces albus</name>
    <dbReference type="NCBI Taxonomy" id="1888"/>
    <lineage>
        <taxon>Bacteria</taxon>
        <taxon>Bacillati</taxon>
        <taxon>Actinomycetota</taxon>
        <taxon>Actinomycetes</taxon>
        <taxon>Kitasatosporales</taxon>
        <taxon>Streptomycetaceae</taxon>
        <taxon>Streptomyces</taxon>
    </lineage>
</organism>
<dbReference type="GO" id="GO:0004315">
    <property type="term" value="F:3-oxoacyl-[acyl-carrier-protein] synthase activity"/>
    <property type="evidence" value="ECO:0007669"/>
    <property type="project" value="InterPro"/>
</dbReference>
<dbReference type="CDD" id="cd08952">
    <property type="entry name" value="KR_1_SDR_x"/>
    <property type="match status" value="1"/>
</dbReference>
<sequence length="1606" mass="168849">MVTSAGSVDREVVGLVGAGLRESGAEVTEVVLGADLDRQRVGELLAGHSDVAGVLSLLALDERPHPEHPGLSTGLVLNIALMQAVGEWEEPVAVWLCTQDSVAAARTDRVSHSVQSSSWGLGLVFGLEYPQWWGGLVDLPEVPGAVDVACLTSVLGAGDHEDQVAIRDGGALLRRLRRKPLAHESGEPFRTSGTALITGGTGGLAAHTARWLATCGAEHLVLTSRRGLDAPGAGELVTGLEALGTRVTVAACDVCDYDALARLVEQVEADGPPIRTVVHTAGVGEPGSLAGTDLAEFEAGAAAKLMGTAHLDRLFDREGLDAFVLYSSVAAVWGAGAHGAYAAGNAYLDSVTRSRRARGLAGTTIAWGLWSADDGGMADKVEADSLNWRGLRFMNPRTAVAGLRQALADDEEFLAIGDVDWEAFTPAFTAARPRPLLDAMPEVRAVLDADDGDDTGEGNSLRERLHPLAVEDREKALRDLVRTHTAEVLGHPTAHTVEEERPFRDLGFDSLLAVELRNALRTATGLKLPTTLVFDHPDVIRLAQHLNTLLFGSEPETTAPAAPVAVPTSDDDPIAIIGMSCRFPGGINSPEELWRLLSDGDEVVDGFPEDRGWDLERLYSPDPDEQGRTYVRTGGFVRDAGRFDPAFFGISPREALAMDPQQRLLLETSWEALERGRIDPHSLRGSNCGVFVGVGFGGYGTSLRQVPDGVEGHLLTGTNFSVASGRISYTLGLEGPAVTVDTACSSSLVALQLAARSLRSGECTLALAGGASIGSAPLGFIGFSRQRGLAEDGRSKAFADDADGMGISEGAGVFLLERLSDARRNGHQVLAVLRGWAMNQDGASNGLTAPNGPSQQRVIRQALAHARVAATDVDVVEAHGTGTKLGDPIEAQALLATYGQDRPAEQPLWLGSVKSNIGHTQGAAGVAGVMKMVLALRHGLLPRTLHAETPSSHVDWSTGAVELLSEAREWPRADDRPRRAGVSAFGMSGTNAHVILEEAPEEAVVGIGTAAGAAEVPPVVPWLLSARDGQALRDQAAALLGSVDAVDPVDVGWSLVTTRARFEHRAAVLGAFGTGLSALAAGEPAGGVVSGVAGPVGRTVFVFPGQGAQWLGMGAGLLESSPVFASVVAECEAVMGGLVDWSVTSVLRGEADAALWERVDVLQPASFVVMVGLAAVWQSYGVEPAAVVGHSQGEIAAAYVAGSLSLADALRVVCLRSRAIRAVAGQGGMASVAAPVGRVEELLERWPGQVWVAAVNSASQVVVSGEAEAVGEVVAECERSGLRARRIAVDYASHSPAMDALKDDLAAALEGISPRAGQVPVLSTVTGEFTDGSQMDSGYWFTNLRSRVRFAEAVEKLAAEGFGTFVEVSSHPVLTTAVQEVTDGTEGVVVTGSLRRDDGGLDRFLASAAELWVRGVDVDWTALFADARPRTVDLPTYPFQRQHYWLVDDGAESEAGQDPVDAEFWSTVRGGDTSAFAGELGLAEDAPLSEVLPALEMWRTRRTEKSELDSWRYDIDWVPAPVRSDVRLSGCWLVVTSAGSVDREVVGLVGAGLRESGAEVTEVVLGADLDRQRVGELLAGHSDVAGVLSLLALDERPHPEHPGLST</sequence>
<dbReference type="InterPro" id="IPR020806">
    <property type="entry name" value="PKS_PP-bd"/>
</dbReference>
<dbReference type="InterPro" id="IPR006162">
    <property type="entry name" value="Ppantetheine_attach_site"/>
</dbReference>
<dbReference type="PROSITE" id="PS52004">
    <property type="entry name" value="KS3_2"/>
    <property type="match status" value="1"/>
</dbReference>
<evidence type="ECO:0000256" key="6">
    <source>
        <dbReference type="ARBA" id="ARBA00023315"/>
    </source>
</evidence>
<dbReference type="FunFam" id="1.10.1200.10:FF:000007">
    <property type="entry name" value="Probable polyketide synthase pks17"/>
    <property type="match status" value="1"/>
</dbReference>
<dbReference type="FunFam" id="3.40.366.10:FF:000002">
    <property type="entry name" value="Probable polyketide synthase 2"/>
    <property type="match status" value="1"/>
</dbReference>
<dbReference type="FunFam" id="3.40.47.10:FF:000019">
    <property type="entry name" value="Polyketide synthase type I"/>
    <property type="match status" value="1"/>
</dbReference>
<dbReference type="InterPro" id="IPR014031">
    <property type="entry name" value="Ketoacyl_synth_C"/>
</dbReference>
<dbReference type="InterPro" id="IPR036291">
    <property type="entry name" value="NAD(P)-bd_dom_sf"/>
</dbReference>
<proteinExistence type="predicted"/>
<dbReference type="Gene3D" id="3.30.70.3290">
    <property type="match status" value="1"/>
</dbReference>
<evidence type="ECO:0000313" key="10">
    <source>
        <dbReference type="Proteomes" id="UP000298111"/>
    </source>
</evidence>
<dbReference type="InterPro" id="IPR050091">
    <property type="entry name" value="PKS_NRPS_Biosynth_Enz"/>
</dbReference>
<dbReference type="PROSITE" id="PS00012">
    <property type="entry name" value="PHOSPHOPANTETHEINE"/>
    <property type="match status" value="1"/>
</dbReference>
<dbReference type="SUPFAM" id="SSF51735">
    <property type="entry name" value="NAD(P)-binding Rossmann-fold domains"/>
    <property type="match status" value="3"/>
</dbReference>
<dbReference type="InterPro" id="IPR018201">
    <property type="entry name" value="Ketoacyl_synth_AS"/>
</dbReference>
<dbReference type="GO" id="GO:0031177">
    <property type="term" value="F:phosphopantetheine binding"/>
    <property type="evidence" value="ECO:0007669"/>
    <property type="project" value="InterPro"/>
</dbReference>
<gene>
    <name evidence="9" type="ORF">D8771_29800</name>
</gene>
<dbReference type="SUPFAM" id="SSF55048">
    <property type="entry name" value="Probable ACP-binding domain of malonyl-CoA ACP transacylase"/>
    <property type="match status" value="1"/>
</dbReference>
<protein>
    <submittedName>
        <fullName evidence="9">SDR family NAD(P)-dependent oxidoreductase</fullName>
    </submittedName>
</protein>
<evidence type="ECO:0000259" key="7">
    <source>
        <dbReference type="PROSITE" id="PS50075"/>
    </source>
</evidence>
<dbReference type="Gene3D" id="3.40.50.11460">
    <property type="match status" value="1"/>
</dbReference>
<keyword evidence="2" id="KW-0597">Phosphoprotein</keyword>
<dbReference type="InterPro" id="IPR014030">
    <property type="entry name" value="Ketoacyl_synth_N"/>
</dbReference>
<evidence type="ECO:0000256" key="3">
    <source>
        <dbReference type="ARBA" id="ARBA00022679"/>
    </source>
</evidence>
<dbReference type="Proteomes" id="UP000298111">
    <property type="component" value="Unassembled WGS sequence"/>
</dbReference>
<dbReference type="InterPro" id="IPR016036">
    <property type="entry name" value="Malonyl_transacylase_ACP-bd"/>
</dbReference>
<name>A0A8H1L2F5_9ACTN</name>
<dbReference type="Pfam" id="PF16197">
    <property type="entry name" value="KAsynt_C_assoc"/>
    <property type="match status" value="1"/>
</dbReference>
<dbReference type="Gene3D" id="1.10.1200.10">
    <property type="entry name" value="ACP-like"/>
    <property type="match status" value="1"/>
</dbReference>
<dbReference type="SMART" id="SM00822">
    <property type="entry name" value="PKS_KR"/>
    <property type="match status" value="1"/>
</dbReference>
<dbReference type="Pfam" id="PF00550">
    <property type="entry name" value="PP-binding"/>
    <property type="match status" value="1"/>
</dbReference>
<dbReference type="InterPro" id="IPR036736">
    <property type="entry name" value="ACP-like_sf"/>
</dbReference>
<dbReference type="InterPro" id="IPR016035">
    <property type="entry name" value="Acyl_Trfase/lysoPLipase"/>
</dbReference>
<dbReference type="Gene3D" id="3.40.47.10">
    <property type="match status" value="1"/>
</dbReference>
<dbReference type="InterPro" id="IPR001227">
    <property type="entry name" value="Ac_transferase_dom_sf"/>
</dbReference>
<dbReference type="InterPro" id="IPR041618">
    <property type="entry name" value="PKS_DE"/>
</dbReference>
<evidence type="ECO:0000256" key="4">
    <source>
        <dbReference type="ARBA" id="ARBA00023194"/>
    </source>
</evidence>
<dbReference type="GO" id="GO:0006633">
    <property type="term" value="P:fatty acid biosynthetic process"/>
    <property type="evidence" value="ECO:0007669"/>
    <property type="project" value="InterPro"/>
</dbReference>
<dbReference type="CDD" id="cd00833">
    <property type="entry name" value="PKS"/>
    <property type="match status" value="1"/>
</dbReference>
<comment type="caution">
    <text evidence="9">The sequence shown here is derived from an EMBL/GenBank/DDBJ whole genome shotgun (WGS) entry which is preliminary data.</text>
</comment>
<dbReference type="PROSITE" id="PS50075">
    <property type="entry name" value="CARRIER"/>
    <property type="match status" value="1"/>
</dbReference>
<evidence type="ECO:0000259" key="8">
    <source>
        <dbReference type="PROSITE" id="PS52004"/>
    </source>
</evidence>
<feature type="domain" description="Ketosynthase family 3 (KS3)" evidence="8">
    <location>
        <begin position="571"/>
        <end position="998"/>
    </location>
</feature>
<dbReference type="Pfam" id="PF08659">
    <property type="entry name" value="KR"/>
    <property type="match status" value="1"/>
</dbReference>
<dbReference type="SUPFAM" id="SSF52151">
    <property type="entry name" value="FabD/lysophospholipase-like"/>
    <property type="match status" value="1"/>
</dbReference>
<evidence type="ECO:0000313" key="9">
    <source>
        <dbReference type="EMBL" id="TGG76217.1"/>
    </source>
</evidence>
<dbReference type="Pfam" id="PF02801">
    <property type="entry name" value="Ketoacyl-synt_C"/>
    <property type="match status" value="1"/>
</dbReference>
<dbReference type="InterPro" id="IPR016039">
    <property type="entry name" value="Thiolase-like"/>
</dbReference>
<dbReference type="SMART" id="SM00827">
    <property type="entry name" value="PKS_AT"/>
    <property type="match status" value="1"/>
</dbReference>
<keyword evidence="6" id="KW-0012">Acyltransferase</keyword>
<dbReference type="SUPFAM" id="SSF47336">
    <property type="entry name" value="ACP-like"/>
    <property type="match status" value="1"/>
</dbReference>
<evidence type="ECO:0000256" key="5">
    <source>
        <dbReference type="ARBA" id="ARBA00023268"/>
    </source>
</evidence>
<dbReference type="PANTHER" id="PTHR43775:SF51">
    <property type="entry name" value="INACTIVE PHENOLPHTHIOCEROL SYNTHESIS POLYKETIDE SYNTHASE TYPE I PKS1-RELATED"/>
    <property type="match status" value="1"/>
</dbReference>
<keyword evidence="5" id="KW-0511">Multifunctional enzyme</keyword>
<evidence type="ECO:0000256" key="1">
    <source>
        <dbReference type="ARBA" id="ARBA00022450"/>
    </source>
</evidence>
<dbReference type="EMBL" id="RCIY01000106">
    <property type="protein sequence ID" value="TGG76217.1"/>
    <property type="molecule type" value="Genomic_DNA"/>
</dbReference>
<dbReference type="InterPro" id="IPR013968">
    <property type="entry name" value="PKS_KR"/>
</dbReference>
<keyword evidence="4" id="KW-0045">Antibiotic biosynthesis</keyword>
<dbReference type="PROSITE" id="PS00606">
    <property type="entry name" value="KS3_1"/>
    <property type="match status" value="1"/>
</dbReference>